<feature type="region of interest" description="Disordered" evidence="1">
    <location>
        <begin position="34"/>
        <end position="65"/>
    </location>
</feature>
<reference evidence="2 3" key="1">
    <citation type="journal article" date="2015" name="Nature">
        <title>rRNA introns, odd ribosomes, and small enigmatic genomes across a large radiation of phyla.</title>
        <authorList>
            <person name="Brown C.T."/>
            <person name="Hug L.A."/>
            <person name="Thomas B.C."/>
            <person name="Sharon I."/>
            <person name="Castelle C.J."/>
            <person name="Singh A."/>
            <person name="Wilkins M.J."/>
            <person name="Williams K.H."/>
            <person name="Banfield J.F."/>
        </authorList>
    </citation>
    <scope>NUCLEOTIDE SEQUENCE [LARGE SCALE GENOMIC DNA]</scope>
</reference>
<sequence length="115" mass="12057">MKGGDNQMTQFRLFIAAGILLAGLVITTSPVLAQGKSEEPRPGFGFGDNKREHTGPPGQTIRPERPPVSIANILSFSGNAGSSGSNGNGGGSILTGAIHLYGEIINFINVNIFYR</sequence>
<comment type="caution">
    <text evidence="2">The sequence shown here is derived from an EMBL/GenBank/DDBJ whole genome shotgun (WGS) entry which is preliminary data.</text>
</comment>
<proteinExistence type="predicted"/>
<evidence type="ECO:0000256" key="1">
    <source>
        <dbReference type="SAM" id="MobiDB-lite"/>
    </source>
</evidence>
<name>A0A0G0LYI6_9BACT</name>
<protein>
    <submittedName>
        <fullName evidence="2">Uncharacterized protein</fullName>
    </submittedName>
</protein>
<evidence type="ECO:0000313" key="3">
    <source>
        <dbReference type="Proteomes" id="UP000034235"/>
    </source>
</evidence>
<evidence type="ECO:0000313" key="2">
    <source>
        <dbReference type="EMBL" id="KKQ66464.1"/>
    </source>
</evidence>
<dbReference type="PATRIC" id="fig|1618422.5.peg.830"/>
<gene>
    <name evidence="2" type="ORF">US86_C0005G0075</name>
</gene>
<dbReference type="AlphaFoldDB" id="A0A0G0LYI6"/>
<accession>A0A0G0LYI6</accession>
<dbReference type="Proteomes" id="UP000034235">
    <property type="component" value="Unassembled WGS sequence"/>
</dbReference>
<organism evidence="2 3">
    <name type="scientific">Candidatus Daviesbacteria bacterium GW2011_GWA2_38_24</name>
    <dbReference type="NCBI Taxonomy" id="1618422"/>
    <lineage>
        <taxon>Bacteria</taxon>
        <taxon>Candidatus Daviesiibacteriota</taxon>
    </lineage>
</organism>
<dbReference type="EMBL" id="LBUP01000005">
    <property type="protein sequence ID" value="KKQ66464.1"/>
    <property type="molecule type" value="Genomic_DNA"/>
</dbReference>